<name>A0AAV4WN10_CAEEX</name>
<evidence type="ECO:0000313" key="3">
    <source>
        <dbReference type="Proteomes" id="UP001054945"/>
    </source>
</evidence>
<gene>
    <name evidence="2" type="ORF">CEXT_510811</name>
</gene>
<feature type="compositionally biased region" description="Basic and acidic residues" evidence="1">
    <location>
        <begin position="36"/>
        <end position="55"/>
    </location>
</feature>
<keyword evidence="3" id="KW-1185">Reference proteome</keyword>
<accession>A0AAV4WN10</accession>
<evidence type="ECO:0000256" key="1">
    <source>
        <dbReference type="SAM" id="MobiDB-lite"/>
    </source>
</evidence>
<comment type="caution">
    <text evidence="2">The sequence shown here is derived from an EMBL/GenBank/DDBJ whole genome shotgun (WGS) entry which is preliminary data.</text>
</comment>
<organism evidence="2 3">
    <name type="scientific">Caerostris extrusa</name>
    <name type="common">Bark spider</name>
    <name type="synonym">Caerostris bankana</name>
    <dbReference type="NCBI Taxonomy" id="172846"/>
    <lineage>
        <taxon>Eukaryota</taxon>
        <taxon>Metazoa</taxon>
        <taxon>Ecdysozoa</taxon>
        <taxon>Arthropoda</taxon>
        <taxon>Chelicerata</taxon>
        <taxon>Arachnida</taxon>
        <taxon>Araneae</taxon>
        <taxon>Araneomorphae</taxon>
        <taxon>Entelegynae</taxon>
        <taxon>Araneoidea</taxon>
        <taxon>Araneidae</taxon>
        <taxon>Caerostris</taxon>
    </lineage>
</organism>
<dbReference type="AlphaFoldDB" id="A0AAV4WN10"/>
<evidence type="ECO:0000313" key="2">
    <source>
        <dbReference type="EMBL" id="GIY83708.1"/>
    </source>
</evidence>
<sequence>MDGCIFPHKPSPSDGHACRITLSFHYEAGFTSNSRKLENKERLSPDKPAIDEKKRNAYGRDQMHISLALRSMAAQG</sequence>
<proteinExistence type="predicted"/>
<dbReference type="EMBL" id="BPLR01016417">
    <property type="protein sequence ID" value="GIY83708.1"/>
    <property type="molecule type" value="Genomic_DNA"/>
</dbReference>
<dbReference type="Proteomes" id="UP001054945">
    <property type="component" value="Unassembled WGS sequence"/>
</dbReference>
<protein>
    <submittedName>
        <fullName evidence="2">Uncharacterized protein</fullName>
    </submittedName>
</protein>
<reference evidence="2 3" key="1">
    <citation type="submission" date="2021-06" db="EMBL/GenBank/DDBJ databases">
        <title>Caerostris extrusa draft genome.</title>
        <authorList>
            <person name="Kono N."/>
            <person name="Arakawa K."/>
        </authorList>
    </citation>
    <scope>NUCLEOTIDE SEQUENCE [LARGE SCALE GENOMIC DNA]</scope>
</reference>
<feature type="region of interest" description="Disordered" evidence="1">
    <location>
        <begin position="36"/>
        <end position="57"/>
    </location>
</feature>